<protein>
    <submittedName>
        <fullName evidence="1">Uncharacterized protein</fullName>
    </submittedName>
</protein>
<proteinExistence type="predicted"/>
<evidence type="ECO:0000313" key="2">
    <source>
        <dbReference type="Proteomes" id="UP001057291"/>
    </source>
</evidence>
<sequence>MDDGYTPMNLFLDVEKFFKKFLLLGTSPCPSAYTAYTYTSRMEGMRMPSWLRNQLLRAFQEKDRRSIVMLNRIFYKYRNNQTLMSQQS</sequence>
<dbReference type="NCBIfam" id="NF033225">
    <property type="entry name" value="spore_CmpA"/>
    <property type="match status" value="1"/>
</dbReference>
<evidence type="ECO:0000313" key="1">
    <source>
        <dbReference type="EMBL" id="GIM46060.1"/>
    </source>
</evidence>
<dbReference type="InterPro" id="IPR047764">
    <property type="entry name" value="CmpA"/>
</dbReference>
<keyword evidence="2" id="KW-1185">Reference proteome</keyword>
<dbReference type="Proteomes" id="UP001057291">
    <property type="component" value="Unassembled WGS sequence"/>
</dbReference>
<gene>
    <name evidence="1" type="ORF">DNHGIG_16090</name>
</gene>
<accession>A0AAV4LE10</accession>
<dbReference type="Pfam" id="PF26301">
    <property type="entry name" value="spore_CmpA"/>
    <property type="match status" value="1"/>
</dbReference>
<dbReference type="AlphaFoldDB" id="A0AAV4LE10"/>
<name>A0AAV4LE10_9BACL</name>
<organism evidence="1 2">
    <name type="scientific">Collibacillus ludicampi</name>
    <dbReference type="NCBI Taxonomy" id="2771369"/>
    <lineage>
        <taxon>Bacteria</taxon>
        <taxon>Bacillati</taxon>
        <taxon>Bacillota</taxon>
        <taxon>Bacilli</taxon>
        <taxon>Bacillales</taxon>
        <taxon>Alicyclobacillaceae</taxon>
        <taxon>Collibacillus</taxon>
    </lineage>
</organism>
<dbReference type="EMBL" id="BOQE01000001">
    <property type="protein sequence ID" value="GIM46060.1"/>
    <property type="molecule type" value="Genomic_DNA"/>
</dbReference>
<comment type="caution">
    <text evidence="1">The sequence shown here is derived from an EMBL/GenBank/DDBJ whole genome shotgun (WGS) entry which is preliminary data.</text>
</comment>
<reference evidence="1" key="1">
    <citation type="journal article" date="2023" name="Int. J. Syst. Evol. Microbiol.">
        <title>Collibacillus ludicampi gen. nov., sp. nov., a new soil bacterium of the family Alicyclobacillaceae.</title>
        <authorList>
            <person name="Jojima T."/>
            <person name="Ioku Y."/>
            <person name="Fukuta Y."/>
            <person name="Shirasaka N."/>
            <person name="Matsumura Y."/>
            <person name="Mori M."/>
        </authorList>
    </citation>
    <scope>NUCLEOTIDE SEQUENCE</scope>
    <source>
        <strain evidence="1">TP075</strain>
    </source>
</reference>